<reference evidence="1" key="1">
    <citation type="journal article" date="2021" name="PeerJ">
        <title>Extensive microbial diversity within the chicken gut microbiome revealed by metagenomics and culture.</title>
        <authorList>
            <person name="Gilroy R."/>
            <person name="Ravi A."/>
            <person name="Getino M."/>
            <person name="Pursley I."/>
            <person name="Horton D.L."/>
            <person name="Alikhan N.F."/>
            <person name="Baker D."/>
            <person name="Gharbi K."/>
            <person name="Hall N."/>
            <person name="Watson M."/>
            <person name="Adriaenssens E.M."/>
            <person name="Foster-Nyarko E."/>
            <person name="Jarju S."/>
            <person name="Secka A."/>
            <person name="Antonio M."/>
            <person name="Oren A."/>
            <person name="Chaudhuri R.R."/>
            <person name="La Ragione R."/>
            <person name="Hildebrand F."/>
            <person name="Pallen M.J."/>
        </authorList>
    </citation>
    <scope>NUCLEOTIDE SEQUENCE</scope>
    <source>
        <strain evidence="1">3436</strain>
    </source>
</reference>
<accession>A0A9D2JF55</accession>
<organism evidence="1 2">
    <name type="scientific">Candidatus Gemmiger excrementavium</name>
    <dbReference type="NCBI Taxonomy" id="2838608"/>
    <lineage>
        <taxon>Bacteria</taxon>
        <taxon>Bacillati</taxon>
        <taxon>Bacillota</taxon>
        <taxon>Clostridia</taxon>
        <taxon>Eubacteriales</taxon>
        <taxon>Gemmiger</taxon>
    </lineage>
</organism>
<dbReference type="Proteomes" id="UP000824031">
    <property type="component" value="Unassembled WGS sequence"/>
</dbReference>
<comment type="caution">
    <text evidence="1">The sequence shown here is derived from an EMBL/GenBank/DDBJ whole genome shotgun (WGS) entry which is preliminary data.</text>
</comment>
<evidence type="ECO:0000313" key="1">
    <source>
        <dbReference type="EMBL" id="HIZ47318.1"/>
    </source>
</evidence>
<name>A0A9D2JF55_9FIRM</name>
<evidence type="ECO:0000313" key="2">
    <source>
        <dbReference type="Proteomes" id="UP000824031"/>
    </source>
</evidence>
<dbReference type="AlphaFoldDB" id="A0A9D2JF55"/>
<protein>
    <submittedName>
        <fullName evidence="1">Uncharacterized protein</fullName>
    </submittedName>
</protein>
<dbReference type="EMBL" id="DXBO01000019">
    <property type="protein sequence ID" value="HIZ47318.1"/>
    <property type="molecule type" value="Genomic_DNA"/>
</dbReference>
<reference evidence="1" key="2">
    <citation type="submission" date="2021-04" db="EMBL/GenBank/DDBJ databases">
        <authorList>
            <person name="Gilroy R."/>
        </authorList>
    </citation>
    <scope>NUCLEOTIDE SEQUENCE</scope>
    <source>
        <strain evidence="1">3436</strain>
    </source>
</reference>
<proteinExistence type="predicted"/>
<sequence>MFPYNNSQDYLRLVQVDGSAQISQVSVNPMERILVVCRNEPVFAFVSANGFGQPQTQYYKMQPFTPAQQNENVSRSEFSAMQEQLNQLIQLVTQKGETKEAVKNEPAV</sequence>
<gene>
    <name evidence="1" type="ORF">H9810_01175</name>
</gene>